<dbReference type="InterPro" id="IPR010499">
    <property type="entry name" value="AraC_E-bd"/>
</dbReference>
<dbReference type="GO" id="GO:0043565">
    <property type="term" value="F:sequence-specific DNA binding"/>
    <property type="evidence" value="ECO:0007669"/>
    <property type="project" value="InterPro"/>
</dbReference>
<keyword evidence="2" id="KW-0804">Transcription</keyword>
<dbReference type="SMART" id="SM00342">
    <property type="entry name" value="HTH_ARAC"/>
    <property type="match status" value="1"/>
</dbReference>
<dbReference type="KEGG" id="rher:EHE19_005795"/>
<dbReference type="AlphaFoldDB" id="A0A4U7JE79"/>
<dbReference type="PANTHER" id="PTHR40055">
    <property type="entry name" value="TRANSCRIPTIONAL REGULATOR YGIV-RELATED"/>
    <property type="match status" value="1"/>
</dbReference>
<accession>A0A4U7JE79</accession>
<keyword evidence="1" id="KW-0805">Transcription regulation</keyword>
<dbReference type="RefSeq" id="WP_137698213.1">
    <property type="nucleotide sequence ID" value="NZ_CP061336.1"/>
</dbReference>
<reference evidence="3 4" key="1">
    <citation type="submission" date="2020-09" db="EMBL/GenBank/DDBJ databases">
        <title>Characterization and genome sequencing of Ruminiclostridium sp. nov. MA18.</title>
        <authorList>
            <person name="Rettenmaier R."/>
            <person name="Kowollik M.-L."/>
            <person name="Liebl W."/>
            <person name="Zverlov V."/>
        </authorList>
    </citation>
    <scope>NUCLEOTIDE SEQUENCE [LARGE SCALE GENOMIC DNA]</scope>
    <source>
        <strain evidence="3 4">MA18</strain>
    </source>
</reference>
<dbReference type="InterPro" id="IPR011256">
    <property type="entry name" value="Reg_factor_effector_dom_sf"/>
</dbReference>
<dbReference type="PANTHER" id="PTHR40055:SF1">
    <property type="entry name" value="TRANSCRIPTIONAL REGULATOR YGIV-RELATED"/>
    <property type="match status" value="1"/>
</dbReference>
<keyword evidence="4" id="KW-1185">Reference proteome</keyword>
<dbReference type="InterPro" id="IPR018060">
    <property type="entry name" value="HTH_AraC"/>
</dbReference>
<gene>
    <name evidence="3" type="ORF">EHE19_005795</name>
</gene>
<evidence type="ECO:0000313" key="4">
    <source>
        <dbReference type="Proteomes" id="UP000306409"/>
    </source>
</evidence>
<evidence type="ECO:0000256" key="2">
    <source>
        <dbReference type="ARBA" id="ARBA00023163"/>
    </source>
</evidence>
<dbReference type="GO" id="GO:0003700">
    <property type="term" value="F:DNA-binding transcription factor activity"/>
    <property type="evidence" value="ECO:0007669"/>
    <property type="project" value="InterPro"/>
</dbReference>
<evidence type="ECO:0000313" key="3">
    <source>
        <dbReference type="EMBL" id="QNU67955.1"/>
    </source>
</evidence>
<dbReference type="PROSITE" id="PS01124">
    <property type="entry name" value="HTH_ARAC_FAMILY_2"/>
    <property type="match status" value="1"/>
</dbReference>
<dbReference type="Gene3D" id="1.10.10.60">
    <property type="entry name" value="Homeodomain-like"/>
    <property type="match status" value="2"/>
</dbReference>
<dbReference type="InterPro" id="IPR029441">
    <property type="entry name" value="Cass2"/>
</dbReference>
<dbReference type="Pfam" id="PF14526">
    <property type="entry name" value="Cass2"/>
    <property type="match status" value="2"/>
</dbReference>
<protein>
    <submittedName>
        <fullName evidence="3">Effector binding domain-containing protein</fullName>
    </submittedName>
</protein>
<dbReference type="SUPFAM" id="SSF46689">
    <property type="entry name" value="Homeodomain-like"/>
    <property type="match status" value="2"/>
</dbReference>
<dbReference type="InterPro" id="IPR050908">
    <property type="entry name" value="SmbC-like"/>
</dbReference>
<proteinExistence type="predicted"/>
<dbReference type="EMBL" id="CP061336">
    <property type="protein sequence ID" value="QNU67955.1"/>
    <property type="molecule type" value="Genomic_DNA"/>
</dbReference>
<organism evidence="3 4">
    <name type="scientific">Ruminiclostridium herbifermentans</name>
    <dbReference type="NCBI Taxonomy" id="2488810"/>
    <lineage>
        <taxon>Bacteria</taxon>
        <taxon>Bacillati</taxon>
        <taxon>Bacillota</taxon>
        <taxon>Clostridia</taxon>
        <taxon>Eubacteriales</taxon>
        <taxon>Oscillospiraceae</taxon>
        <taxon>Ruminiclostridium</taxon>
    </lineage>
</organism>
<name>A0A4U7JE79_9FIRM</name>
<dbReference type="SMART" id="SM00871">
    <property type="entry name" value="AraC_E_bind"/>
    <property type="match status" value="2"/>
</dbReference>
<dbReference type="OrthoDB" id="9801123at2"/>
<dbReference type="Gene3D" id="3.20.80.10">
    <property type="entry name" value="Regulatory factor, effector binding domain"/>
    <property type="match status" value="2"/>
</dbReference>
<dbReference type="InterPro" id="IPR009057">
    <property type="entry name" value="Homeodomain-like_sf"/>
</dbReference>
<dbReference type="Proteomes" id="UP000306409">
    <property type="component" value="Chromosome"/>
</dbReference>
<dbReference type="SUPFAM" id="SSF55136">
    <property type="entry name" value="Probable bacterial effector-binding domain"/>
    <property type="match status" value="2"/>
</dbReference>
<sequence>MNYYERIQKSIDYIESNIENKIDLNQAAREAFMSQSNYYRIFFALVGYSVKEYIRLRRISLAASELRSSDIRIMDIAVKYDFDSQDSFSRAFKRITRFLPSEWRYQQTEFSFKRMSVLDKYFEIQDSELLEKYPDIKVLKKLEPVRVAYYCYYGTNPENGAFKVVSEWLKNSGLDMEKDGLRIFGYNNPSPTSPTQTEYGYEVCVTINDSIQVVDENVKTKVLEGGLYAVTGIKRDGNCDVGEEIMKAWQRFQNWLQDSKYAFGGHQWLEEHLGFDDEFNHVGGVDLYMPIVERGEVDTTKTFVDVEPMWTASYKVTGKDAIEKGRKYFLNWAKKQGLFKDGKKHRFFAYYNHDRMGQEDFFYKIHVTVDKDFAANDENIELEQFNGGHYAVIKTKFKYNGGAWSEFIYWISKNSEYSIGDWWFFEEYMIDKPVIEMDTEMLLHMPIKLRV</sequence>
<evidence type="ECO:0000256" key="1">
    <source>
        <dbReference type="ARBA" id="ARBA00023015"/>
    </source>
</evidence>
<dbReference type="Pfam" id="PF12833">
    <property type="entry name" value="HTH_18"/>
    <property type="match status" value="1"/>
</dbReference>